<organism evidence="2 3">
    <name type="scientific">Prunus armeniaca</name>
    <name type="common">Apricot</name>
    <name type="synonym">Armeniaca vulgaris</name>
    <dbReference type="NCBI Taxonomy" id="36596"/>
    <lineage>
        <taxon>Eukaryota</taxon>
        <taxon>Viridiplantae</taxon>
        <taxon>Streptophyta</taxon>
        <taxon>Embryophyta</taxon>
        <taxon>Tracheophyta</taxon>
        <taxon>Spermatophyta</taxon>
        <taxon>Magnoliopsida</taxon>
        <taxon>eudicotyledons</taxon>
        <taxon>Gunneridae</taxon>
        <taxon>Pentapetalae</taxon>
        <taxon>rosids</taxon>
        <taxon>fabids</taxon>
        <taxon>Rosales</taxon>
        <taxon>Rosaceae</taxon>
        <taxon>Amygdaloideae</taxon>
        <taxon>Amygdaleae</taxon>
        <taxon>Prunus</taxon>
    </lineage>
</organism>
<dbReference type="Gene3D" id="3.30.420.10">
    <property type="entry name" value="Ribonuclease H-like superfamily/Ribonuclease H"/>
    <property type="match status" value="1"/>
</dbReference>
<accession>A0A6J5XRI2</accession>
<protein>
    <recommendedName>
        <fullName evidence="1">RNase H type-1 domain-containing protein</fullName>
    </recommendedName>
</protein>
<gene>
    <name evidence="2" type="ORF">ORAREDHAP_LOCUS42313</name>
</gene>
<keyword evidence="3" id="KW-1185">Reference proteome</keyword>
<dbReference type="Pfam" id="PF13456">
    <property type="entry name" value="RVT_3"/>
    <property type="match status" value="1"/>
</dbReference>
<dbReference type="InterPro" id="IPR002156">
    <property type="entry name" value="RNaseH_domain"/>
</dbReference>
<dbReference type="GO" id="GO:0003676">
    <property type="term" value="F:nucleic acid binding"/>
    <property type="evidence" value="ECO:0007669"/>
    <property type="project" value="InterPro"/>
</dbReference>
<name>A0A6J5XRI2_PRUAR</name>
<reference evidence="3" key="1">
    <citation type="journal article" date="2020" name="Genome Biol.">
        <title>Gamete binning: chromosome-level and haplotype-resolved genome assembly enabled by high-throughput single-cell sequencing of gamete genomes.</title>
        <authorList>
            <person name="Campoy J.A."/>
            <person name="Sun H."/>
            <person name="Goel M."/>
            <person name="Jiao W.-B."/>
            <person name="Folz-Donahue K."/>
            <person name="Wang N."/>
            <person name="Rubio M."/>
            <person name="Liu C."/>
            <person name="Kukat C."/>
            <person name="Ruiz D."/>
            <person name="Huettel B."/>
            <person name="Schneeberger K."/>
        </authorList>
    </citation>
    <scope>NUCLEOTIDE SEQUENCE [LARGE SCALE GENOMIC DNA]</scope>
    <source>
        <strain evidence="3">cv. Rojo Pasion</strain>
    </source>
</reference>
<dbReference type="InterPro" id="IPR052929">
    <property type="entry name" value="RNase_H-like_EbsB-rel"/>
</dbReference>
<evidence type="ECO:0000313" key="2">
    <source>
        <dbReference type="EMBL" id="CAB4316546.1"/>
    </source>
</evidence>
<dbReference type="PANTHER" id="PTHR47074">
    <property type="entry name" value="BNAC02G40300D PROTEIN"/>
    <property type="match status" value="1"/>
</dbReference>
<dbReference type="CDD" id="cd06222">
    <property type="entry name" value="RNase_H_like"/>
    <property type="match status" value="1"/>
</dbReference>
<dbReference type="GO" id="GO:0004523">
    <property type="term" value="F:RNA-DNA hybrid ribonuclease activity"/>
    <property type="evidence" value="ECO:0007669"/>
    <property type="project" value="InterPro"/>
</dbReference>
<evidence type="ECO:0000259" key="1">
    <source>
        <dbReference type="Pfam" id="PF13456"/>
    </source>
</evidence>
<proteinExistence type="predicted"/>
<feature type="domain" description="RNase H type-1" evidence="1">
    <location>
        <begin position="43"/>
        <end position="164"/>
    </location>
</feature>
<dbReference type="InterPro" id="IPR012337">
    <property type="entry name" value="RNaseH-like_sf"/>
</dbReference>
<dbReference type="AlphaFoldDB" id="A0A6J5XRI2"/>
<dbReference type="InterPro" id="IPR036397">
    <property type="entry name" value="RNaseH_sf"/>
</dbReference>
<dbReference type="SUPFAM" id="SSF53098">
    <property type="entry name" value="Ribonuclease H-like"/>
    <property type="match status" value="1"/>
</dbReference>
<sequence>MTTLAQEFFDANNSSHISHGCQASILVPLHVWRPPAARIYKINVDGALKTGDSVRGVGVVVRNENGEFMAACGRRLQGSYEARQTEFMAAIEGLCFAIDMGFTDAILEMDTQVCIQSILSTEECNGVDGLMIEEVKSLLNNFRAVGCQWTPRCGNKVAHALAQFIIHCNEFVTWIEDVPIWLLPVLEADVLSLKC</sequence>
<dbReference type="PANTHER" id="PTHR47074:SF75">
    <property type="entry name" value="RNASE H TYPE-1 DOMAIN-CONTAINING PROTEIN"/>
    <property type="match status" value="1"/>
</dbReference>
<dbReference type="Proteomes" id="UP000507245">
    <property type="component" value="Unassembled WGS sequence"/>
</dbReference>
<dbReference type="InterPro" id="IPR044730">
    <property type="entry name" value="RNase_H-like_dom_plant"/>
</dbReference>
<dbReference type="EMBL" id="CAEKKB010000007">
    <property type="protein sequence ID" value="CAB4316546.1"/>
    <property type="molecule type" value="Genomic_DNA"/>
</dbReference>
<dbReference type="OrthoDB" id="993340at2759"/>
<evidence type="ECO:0000313" key="3">
    <source>
        <dbReference type="Proteomes" id="UP000507245"/>
    </source>
</evidence>